<dbReference type="RefSeq" id="WP_015757918.1">
    <property type="nucleotide sequence ID" value="NC_013216.1"/>
</dbReference>
<evidence type="ECO:0000313" key="1">
    <source>
        <dbReference type="EMBL" id="ACV63217.1"/>
    </source>
</evidence>
<dbReference type="AlphaFoldDB" id="C8W0G2"/>
<dbReference type="EMBL" id="CP001720">
    <property type="protein sequence ID" value="ACV63217.1"/>
    <property type="molecule type" value="Genomic_DNA"/>
</dbReference>
<accession>C8W0G2</accession>
<dbReference type="KEGG" id="dae:Dtox_2406"/>
<dbReference type="Proteomes" id="UP000002217">
    <property type="component" value="Chromosome"/>
</dbReference>
<protein>
    <submittedName>
        <fullName evidence="1">Uncharacterized protein</fullName>
    </submittedName>
</protein>
<gene>
    <name evidence="1" type="ordered locus">Dtox_2406</name>
</gene>
<organism evidence="1 2">
    <name type="scientific">Desulfofarcimen acetoxidans (strain ATCC 49208 / DSM 771 / KCTC 5769 / VKM B-1644 / 5575)</name>
    <name type="common">Desulfotomaculum acetoxidans</name>
    <dbReference type="NCBI Taxonomy" id="485916"/>
    <lineage>
        <taxon>Bacteria</taxon>
        <taxon>Bacillati</taxon>
        <taxon>Bacillota</taxon>
        <taxon>Clostridia</taxon>
        <taxon>Eubacteriales</taxon>
        <taxon>Peptococcaceae</taxon>
        <taxon>Desulfofarcimen</taxon>
    </lineage>
</organism>
<name>C8W0G2_DESAS</name>
<keyword evidence="2" id="KW-1185">Reference proteome</keyword>
<sequence length="78" mass="9251">MPSLIFEKPVIRDSELLKKKLSQMERGSDLRDKKLLDTIRNLQNEKGKQSNINFRIFIGTRHKFVKYILLSPIPIKKR</sequence>
<proteinExistence type="predicted"/>
<reference evidence="1 2" key="1">
    <citation type="journal article" date="2009" name="Stand. Genomic Sci.">
        <title>Complete genome sequence of Desulfotomaculum acetoxidans type strain (5575).</title>
        <authorList>
            <person name="Spring S."/>
            <person name="Lapidus A."/>
            <person name="Schroder M."/>
            <person name="Gleim D."/>
            <person name="Sims D."/>
            <person name="Meincke L."/>
            <person name="Glavina Del Rio T."/>
            <person name="Tice H."/>
            <person name="Copeland A."/>
            <person name="Cheng J.F."/>
            <person name="Lucas S."/>
            <person name="Chen F."/>
            <person name="Nolan M."/>
            <person name="Bruce D."/>
            <person name="Goodwin L."/>
            <person name="Pitluck S."/>
            <person name="Ivanova N."/>
            <person name="Mavromatis K."/>
            <person name="Mikhailova N."/>
            <person name="Pati A."/>
            <person name="Chen A."/>
            <person name="Palaniappan K."/>
            <person name="Land M."/>
            <person name="Hauser L."/>
            <person name="Chang Y.J."/>
            <person name="Jeffries C.D."/>
            <person name="Chain P."/>
            <person name="Saunders E."/>
            <person name="Brettin T."/>
            <person name="Detter J.C."/>
            <person name="Goker M."/>
            <person name="Bristow J."/>
            <person name="Eisen J.A."/>
            <person name="Markowitz V."/>
            <person name="Hugenholtz P."/>
            <person name="Kyrpides N.C."/>
            <person name="Klenk H.P."/>
            <person name="Han C."/>
        </authorList>
    </citation>
    <scope>NUCLEOTIDE SEQUENCE [LARGE SCALE GENOMIC DNA]</scope>
    <source>
        <strain evidence="2">ATCC 49208 / DSM 771 / VKM B-1644</strain>
    </source>
</reference>
<dbReference type="HOGENOM" id="CLU_2616219_0_0_9"/>
<evidence type="ECO:0000313" key="2">
    <source>
        <dbReference type="Proteomes" id="UP000002217"/>
    </source>
</evidence>